<dbReference type="AlphaFoldDB" id="A0A7W7GJM2"/>
<organism evidence="1 2">
    <name type="scientific">Streptomyces luteogriseus</name>
    <dbReference type="NCBI Taxonomy" id="68233"/>
    <lineage>
        <taxon>Bacteria</taxon>
        <taxon>Bacillati</taxon>
        <taxon>Actinomycetota</taxon>
        <taxon>Actinomycetes</taxon>
        <taxon>Kitasatosporales</taxon>
        <taxon>Streptomycetaceae</taxon>
        <taxon>Streptomyces</taxon>
    </lineage>
</organism>
<proteinExistence type="predicted"/>
<name>A0A7W7GJM2_9ACTN</name>
<evidence type="ECO:0000313" key="1">
    <source>
        <dbReference type="EMBL" id="MBB4717722.1"/>
    </source>
</evidence>
<evidence type="ECO:0000313" key="2">
    <source>
        <dbReference type="Proteomes" id="UP000565089"/>
    </source>
</evidence>
<dbReference type="Gene3D" id="3.40.50.720">
    <property type="entry name" value="NAD(P)-binding Rossmann-like Domain"/>
    <property type="match status" value="1"/>
</dbReference>
<dbReference type="GeneID" id="95799534"/>
<sequence>MRVPAITGPDLAEAFGARLGRDVVFDQITAEEFRTSVAPLIGESAAADIAGAYQAMSAMAGRSIAPGTSAQKLLGITPRTTSQWLDDIGL</sequence>
<reference evidence="1 2" key="1">
    <citation type="submission" date="2020-08" db="EMBL/GenBank/DDBJ databases">
        <title>Sequencing the genomes of 1000 actinobacteria strains.</title>
        <authorList>
            <person name="Klenk H.-P."/>
        </authorList>
    </citation>
    <scope>NUCLEOTIDE SEQUENCE [LARGE SCALE GENOMIC DNA]</scope>
    <source>
        <strain evidence="1 2">DSM 40483</strain>
    </source>
</reference>
<dbReference type="Proteomes" id="UP000565089">
    <property type="component" value="Unassembled WGS sequence"/>
</dbReference>
<comment type="caution">
    <text evidence="1">The sequence shown here is derived from an EMBL/GenBank/DDBJ whole genome shotgun (WGS) entry which is preliminary data.</text>
</comment>
<gene>
    <name evidence="1" type="ORF">BJ965_007604</name>
</gene>
<accession>A0A7W7GJM2</accession>
<keyword evidence="2" id="KW-1185">Reference proteome</keyword>
<dbReference type="EMBL" id="JACHMS010000001">
    <property type="protein sequence ID" value="MBB4717722.1"/>
    <property type="molecule type" value="Genomic_DNA"/>
</dbReference>
<protein>
    <submittedName>
        <fullName evidence="1">Uncharacterized protein</fullName>
    </submittedName>
</protein>
<dbReference type="RefSeq" id="WP_184916347.1">
    <property type="nucleotide sequence ID" value="NZ_JACHMS010000001.1"/>
</dbReference>